<dbReference type="RefSeq" id="XP_012769811.1">
    <property type="nucleotide sequence ID" value="XM_012914357.1"/>
</dbReference>
<evidence type="ECO:0000313" key="3">
    <source>
        <dbReference type="Proteomes" id="UP000033188"/>
    </source>
</evidence>
<accession>A0A061DEP2</accession>
<keyword evidence="3" id="KW-1185">Reference proteome</keyword>
<dbReference type="EMBL" id="LK391710">
    <property type="protein sequence ID" value="CDR97625.1"/>
    <property type="molecule type" value="Genomic_DNA"/>
</dbReference>
<sequence length="580" mass="64411">MEFSVISSSHLQPNMITCGTTYGDLYVLDAFKPSYHRIDMAMVGRFAAYTALEGLESQQDQPGMTSAASYRRGHHAAEQITVERYSKLFRSGVRCVEFHPRLPSLSAVGLDDGSVHLLFVEGENLVIKKTLRLFTFNHPVDQLEWLLVKGDKTDGKPNLRPTSFVDRIWRILARASYHSLLIGRASRHVKVVRVERNPRVFNFPSVVKAPRGVGKDEPRQGVQQPRTPADRKGGKQKLDKSEAHGESGNGETEGEVASVSVIRWPQPGYFEEELEYPTLTNFCLVQEALGVVMHHENGVYMHIYTPLEVESNLKFAEFEKRIRLPIKGVPTAIQISPKQYNQMRRYLGTNNAHMFTLNGEKCLNALGEFIAIASDDGCVHVTSILHIYNRARAAVTAAAGKTNIASATNAGSTEDTANAAADASNNDHVGRRSSLDERNEAEVTADDRDGHSAPTNCGDAARYFDVEMASLNVGCVVKCLRWGLLWNDYVRQPHLVAPDQCCCSDDIRFLLAAHTEEHVEVLQLAKNGGILSLESSEHIGVQGSAVHWVEDTIPNDMTLMIATNSGLERFTWERARRTNA</sequence>
<feature type="compositionally biased region" description="Low complexity" evidence="1">
    <location>
        <begin position="415"/>
        <end position="427"/>
    </location>
</feature>
<gene>
    <name evidence="2" type="ORF">BBBOND_0401170</name>
</gene>
<dbReference type="Proteomes" id="UP000033188">
    <property type="component" value="Chromosome 4"/>
</dbReference>
<feature type="region of interest" description="Disordered" evidence="1">
    <location>
        <begin position="210"/>
        <end position="257"/>
    </location>
</feature>
<dbReference type="PROSITE" id="PS50007">
    <property type="entry name" value="PIPLC_X_DOMAIN"/>
    <property type="match status" value="1"/>
</dbReference>
<evidence type="ECO:0000313" key="2">
    <source>
        <dbReference type="EMBL" id="CDR97625.1"/>
    </source>
</evidence>
<proteinExistence type="predicted"/>
<reference evidence="3" key="1">
    <citation type="journal article" date="2014" name="Nucleic Acids Res.">
        <title>The evolutionary dynamics of variant antigen genes in Babesia reveal a history of genomic innovation underlying host-parasite interaction.</title>
        <authorList>
            <person name="Jackson A.P."/>
            <person name="Otto T.D."/>
            <person name="Darby A."/>
            <person name="Ramaprasad A."/>
            <person name="Xia D."/>
            <person name="Echaide I.E."/>
            <person name="Farber M."/>
            <person name="Gahlot S."/>
            <person name="Gamble J."/>
            <person name="Gupta D."/>
            <person name="Gupta Y."/>
            <person name="Jackson L."/>
            <person name="Malandrin L."/>
            <person name="Malas T.B."/>
            <person name="Moussa E."/>
            <person name="Nair M."/>
            <person name="Reid A.J."/>
            <person name="Sanders M."/>
            <person name="Sharma J."/>
            <person name="Tracey A."/>
            <person name="Quail M.A."/>
            <person name="Weir W."/>
            <person name="Wastling J.M."/>
            <person name="Hall N."/>
            <person name="Willadsen P."/>
            <person name="Lingelbach K."/>
            <person name="Shiels B."/>
            <person name="Tait A."/>
            <person name="Berriman M."/>
            <person name="Allred D.R."/>
            <person name="Pain A."/>
        </authorList>
    </citation>
    <scope>NUCLEOTIDE SEQUENCE [LARGE SCALE GENOMIC DNA]</scope>
    <source>
        <strain evidence="3">Bond</strain>
    </source>
</reference>
<dbReference type="OrthoDB" id="24670at2759"/>
<evidence type="ECO:0000256" key="1">
    <source>
        <dbReference type="SAM" id="MobiDB-lite"/>
    </source>
</evidence>
<dbReference type="VEuPathDB" id="PiroplasmaDB:BBBOND_0401170"/>
<organism evidence="2 3">
    <name type="scientific">Babesia bigemina</name>
    <dbReference type="NCBI Taxonomy" id="5866"/>
    <lineage>
        <taxon>Eukaryota</taxon>
        <taxon>Sar</taxon>
        <taxon>Alveolata</taxon>
        <taxon>Apicomplexa</taxon>
        <taxon>Aconoidasida</taxon>
        <taxon>Piroplasmida</taxon>
        <taxon>Babesiidae</taxon>
        <taxon>Babesia</taxon>
    </lineage>
</organism>
<dbReference type="GeneID" id="24566166"/>
<dbReference type="Gene3D" id="2.130.10.10">
    <property type="entry name" value="YVTN repeat-like/Quinoprotein amine dehydrogenase"/>
    <property type="match status" value="1"/>
</dbReference>
<feature type="compositionally biased region" description="Basic and acidic residues" evidence="1">
    <location>
        <begin position="428"/>
        <end position="451"/>
    </location>
</feature>
<name>A0A061DEP2_BABBI</name>
<dbReference type="SUPFAM" id="SSF50978">
    <property type="entry name" value="WD40 repeat-like"/>
    <property type="match status" value="1"/>
</dbReference>
<dbReference type="InterPro" id="IPR015943">
    <property type="entry name" value="WD40/YVTN_repeat-like_dom_sf"/>
</dbReference>
<feature type="region of interest" description="Disordered" evidence="1">
    <location>
        <begin position="409"/>
        <end position="452"/>
    </location>
</feature>
<dbReference type="InterPro" id="IPR036322">
    <property type="entry name" value="WD40_repeat_dom_sf"/>
</dbReference>
<feature type="compositionally biased region" description="Basic and acidic residues" evidence="1">
    <location>
        <begin position="228"/>
        <end position="245"/>
    </location>
</feature>
<dbReference type="AlphaFoldDB" id="A0A061DEP2"/>
<dbReference type="KEGG" id="bbig:BBBOND_0401170"/>
<protein>
    <submittedName>
        <fullName evidence="2">Uncharacterized protein</fullName>
    </submittedName>
</protein>